<dbReference type="InterPro" id="IPR000683">
    <property type="entry name" value="Gfo/Idh/MocA-like_OxRdtase_N"/>
</dbReference>
<gene>
    <name evidence="3" type="ORF">FIBRA_07649</name>
</gene>
<evidence type="ECO:0000313" key="3">
    <source>
        <dbReference type="EMBL" id="CCM05432.1"/>
    </source>
</evidence>
<feature type="domain" description="Oxidoreductase putative C-terminal" evidence="2">
    <location>
        <begin position="160"/>
        <end position="245"/>
    </location>
</feature>
<dbReference type="RefSeq" id="XP_012184715.1">
    <property type="nucleotide sequence ID" value="XM_012329325.1"/>
</dbReference>
<name>J4I127_9APHY</name>
<reference evidence="3 4" key="1">
    <citation type="journal article" date="2012" name="Appl. Environ. Microbiol.">
        <title>Short-read sequencing for genomic analysis of the brown rot fungus Fibroporia radiculosa.</title>
        <authorList>
            <person name="Tang J.D."/>
            <person name="Perkins A.D."/>
            <person name="Sonstegard T.S."/>
            <person name="Schroeder S.G."/>
            <person name="Burgess S.C."/>
            <person name="Diehl S.V."/>
        </authorList>
    </citation>
    <scope>NUCLEOTIDE SEQUENCE [LARGE SCALE GENOMIC DNA]</scope>
    <source>
        <strain evidence="3 4">TFFH 294</strain>
    </source>
</reference>
<evidence type="ECO:0000259" key="2">
    <source>
        <dbReference type="Pfam" id="PF08635"/>
    </source>
</evidence>
<dbReference type="AlphaFoldDB" id="J4I127"/>
<dbReference type="Pfam" id="PF01408">
    <property type="entry name" value="GFO_IDH_MocA"/>
    <property type="match status" value="1"/>
</dbReference>
<organism evidence="3 4">
    <name type="scientific">Fibroporia radiculosa</name>
    <dbReference type="NCBI Taxonomy" id="599839"/>
    <lineage>
        <taxon>Eukaryota</taxon>
        <taxon>Fungi</taxon>
        <taxon>Dikarya</taxon>
        <taxon>Basidiomycota</taxon>
        <taxon>Agaricomycotina</taxon>
        <taxon>Agaricomycetes</taxon>
        <taxon>Polyporales</taxon>
        <taxon>Fibroporiaceae</taxon>
        <taxon>Fibroporia</taxon>
    </lineage>
</organism>
<evidence type="ECO:0008006" key="5">
    <source>
        <dbReference type="Google" id="ProtNLM"/>
    </source>
</evidence>
<feature type="domain" description="Gfo/Idh/MocA-like oxidoreductase N-terminal" evidence="1">
    <location>
        <begin position="3"/>
        <end position="153"/>
    </location>
</feature>
<dbReference type="InterPro" id="IPR052515">
    <property type="entry name" value="Gfo/Idh/MocA_Oxidoreductase"/>
</dbReference>
<sequence length="336" mass="36812">MPLNVLLVGAGEINFGSVEGPWNHTLRLERKLGTSLTVVALVDPDVERATAALSTKLKGSSASSYLQCEIFSTVQTAANALSEANMPKLIILGAPPSVRGSDIPGRDLEIQIIGAFPGSALFVEKPLSNGLEDACQRVARRVQQARTLVSVGYMLRYSQGDLSRYFGGDIRLPSIAARTVEHNEPAGFLSAKRFDEDNIPPDNRLPRLTSATWKYINGAVGSLTHAIVLHGTLYDTEFEVYADGYRLKLIDPYNAPILSVRRPGITYEEIFKFTDDDPFFTEMSSMIDAIDHPEAQGAILSSYEDAVKTHEFTWHIRRSSEAAARAEREQGGSTAH</sequence>
<evidence type="ECO:0000313" key="4">
    <source>
        <dbReference type="Proteomes" id="UP000006352"/>
    </source>
</evidence>
<keyword evidence="4" id="KW-1185">Reference proteome</keyword>
<dbReference type="OrthoDB" id="10250282at2759"/>
<protein>
    <recommendedName>
        <fullName evidence="5">Gfo/Idh/MocA-like oxidoreductase N-terminal domain-containing protein</fullName>
    </recommendedName>
</protein>
<dbReference type="GeneID" id="24100343"/>
<dbReference type="InterPro" id="IPR013944">
    <property type="entry name" value="OxRdtase_put_C"/>
</dbReference>
<dbReference type="InParanoid" id="J4I127"/>
<dbReference type="STRING" id="599839.J4I127"/>
<dbReference type="Gene3D" id="3.40.50.720">
    <property type="entry name" value="NAD(P)-binding Rossmann-like Domain"/>
    <property type="match status" value="1"/>
</dbReference>
<dbReference type="Gene3D" id="3.30.360.10">
    <property type="entry name" value="Dihydrodipicolinate Reductase, domain 2"/>
    <property type="match status" value="1"/>
</dbReference>
<dbReference type="PANTHER" id="PTHR43249">
    <property type="entry name" value="UDP-N-ACETYL-2-AMINO-2-DEOXY-D-GLUCURONATE OXIDASE"/>
    <property type="match status" value="1"/>
</dbReference>
<dbReference type="Pfam" id="PF08635">
    <property type="entry name" value="ox_reductase_C"/>
    <property type="match status" value="1"/>
</dbReference>
<evidence type="ECO:0000259" key="1">
    <source>
        <dbReference type="Pfam" id="PF01408"/>
    </source>
</evidence>
<dbReference type="HOGENOM" id="CLU_039338_0_0_1"/>
<dbReference type="Proteomes" id="UP000006352">
    <property type="component" value="Unassembled WGS sequence"/>
</dbReference>
<proteinExistence type="predicted"/>
<dbReference type="GO" id="GO:0000166">
    <property type="term" value="F:nucleotide binding"/>
    <property type="evidence" value="ECO:0007669"/>
    <property type="project" value="InterPro"/>
</dbReference>
<dbReference type="PANTHER" id="PTHR43249:SF1">
    <property type="entry name" value="D-GLUCOSIDE 3-DEHYDROGENASE"/>
    <property type="match status" value="1"/>
</dbReference>
<accession>J4I127</accession>
<dbReference type="EMBL" id="HE797190">
    <property type="protein sequence ID" value="CCM05432.1"/>
    <property type="molecule type" value="Genomic_DNA"/>
</dbReference>